<dbReference type="InterPro" id="IPR047110">
    <property type="entry name" value="GABD/Sad-like"/>
</dbReference>
<evidence type="ECO:0000256" key="3">
    <source>
        <dbReference type="ARBA" id="ARBA00023002"/>
    </source>
</evidence>
<comment type="caution">
    <text evidence="5">The sequence shown here is derived from an EMBL/GenBank/DDBJ whole genome shotgun (WGS) entry which is preliminary data.</text>
</comment>
<dbReference type="EMBL" id="JAUFQS010000006">
    <property type="protein sequence ID" value="MDN3687669.1"/>
    <property type="molecule type" value="Genomic_DNA"/>
</dbReference>
<dbReference type="InterPro" id="IPR015590">
    <property type="entry name" value="Aldehyde_DH_dom"/>
</dbReference>
<keyword evidence="2" id="KW-0521">NADP</keyword>
<evidence type="ECO:0000259" key="4">
    <source>
        <dbReference type="Pfam" id="PF00171"/>
    </source>
</evidence>
<dbReference type="InterPro" id="IPR016161">
    <property type="entry name" value="Ald_DH/histidinol_DH"/>
</dbReference>
<reference evidence="6" key="1">
    <citation type="journal article" date="2019" name="Int. J. Syst. Evol. Microbiol.">
        <title>The Global Catalogue of Microorganisms (GCM) 10K type strain sequencing project: providing services to taxonomists for standard genome sequencing and annotation.</title>
        <authorList>
            <consortium name="The Broad Institute Genomics Platform"/>
            <consortium name="The Broad Institute Genome Sequencing Center for Infectious Disease"/>
            <person name="Wu L."/>
            <person name="Ma J."/>
        </authorList>
    </citation>
    <scope>NUCLEOTIDE SEQUENCE [LARGE SCALE GENOMIC DNA]</scope>
    <source>
        <strain evidence="6">CECT 7706</strain>
    </source>
</reference>
<dbReference type="InterPro" id="IPR016163">
    <property type="entry name" value="Ald_DH_C"/>
</dbReference>
<evidence type="ECO:0000313" key="6">
    <source>
        <dbReference type="Proteomes" id="UP001236663"/>
    </source>
</evidence>
<dbReference type="InterPro" id="IPR044148">
    <property type="entry name" value="ALDH_GabD1-like"/>
</dbReference>
<accession>A0ABT8C4L1</accession>
<dbReference type="PANTHER" id="PTHR43217">
    <property type="entry name" value="SUCCINATE SEMIALDEHYDE DEHYDROGENASE [NAD(P)+] SAD"/>
    <property type="match status" value="1"/>
</dbReference>
<dbReference type="Gene3D" id="3.40.309.10">
    <property type="entry name" value="Aldehyde Dehydrogenase, Chain A, domain 2"/>
    <property type="match status" value="1"/>
</dbReference>
<gene>
    <name evidence="5" type="ORF">QWZ15_07510</name>
</gene>
<dbReference type="RefSeq" id="WP_205602064.1">
    <property type="nucleotide sequence ID" value="NZ_JAUFQS010000006.1"/>
</dbReference>
<organism evidence="5 6">
    <name type="scientific">Cyclobacterium jeungdonense</name>
    <dbReference type="NCBI Taxonomy" id="708087"/>
    <lineage>
        <taxon>Bacteria</taxon>
        <taxon>Pseudomonadati</taxon>
        <taxon>Bacteroidota</taxon>
        <taxon>Cytophagia</taxon>
        <taxon>Cytophagales</taxon>
        <taxon>Cyclobacteriaceae</taxon>
        <taxon>Cyclobacterium</taxon>
    </lineage>
</organism>
<dbReference type="Proteomes" id="UP001236663">
    <property type="component" value="Unassembled WGS sequence"/>
</dbReference>
<proteinExistence type="inferred from homology"/>
<evidence type="ECO:0000256" key="2">
    <source>
        <dbReference type="ARBA" id="ARBA00022857"/>
    </source>
</evidence>
<comment type="similarity">
    <text evidence="1">Belongs to the aldehyde dehydrogenase family.</text>
</comment>
<dbReference type="InterPro" id="IPR016162">
    <property type="entry name" value="Ald_DH_N"/>
</dbReference>
<dbReference type="Pfam" id="PF00171">
    <property type="entry name" value="Aldedh"/>
    <property type="match status" value="1"/>
</dbReference>
<dbReference type="CDD" id="cd07100">
    <property type="entry name" value="ALDH_SSADH1_GabD1"/>
    <property type="match status" value="1"/>
</dbReference>
<keyword evidence="3" id="KW-0560">Oxidoreductase</keyword>
<name>A0ABT8C4L1_9BACT</name>
<dbReference type="SUPFAM" id="SSF53720">
    <property type="entry name" value="ALDH-like"/>
    <property type="match status" value="1"/>
</dbReference>
<keyword evidence="6" id="KW-1185">Reference proteome</keyword>
<evidence type="ECO:0000313" key="5">
    <source>
        <dbReference type="EMBL" id="MDN3687669.1"/>
    </source>
</evidence>
<dbReference type="Gene3D" id="3.40.605.10">
    <property type="entry name" value="Aldehyde Dehydrogenase, Chain A, domain 1"/>
    <property type="match status" value="1"/>
</dbReference>
<sequence length="465" mass="50893">MENTMREKETIETINPTTGEMLDHYQYMSNEEVEDAISKCHQAFLTWRGVPVEARAEQIKAIGKALLSAKEELAQLMTDEMGKTLIQSRQEVDLCAAICQYTAEIGPRELKTEERDMVNGSKGRVSYAPIGVVYGIQPWNYPSYQVVRYSIASLMAGNAVLLKHASNVTGSGKLLEHIYKNAGIPQGLFTTLVINHDQSDAVIKNKLVRGVTLTGSPGAGRKIGQTATAELKKTVLELGSNDAYLVFEDADIDLAVKACVKGRIYNNGETCIAAKRFVVTAKVYDEFRNKFVKSMSEVKTGDPNEESTQLGPMARQDLRQELHEQVVNSVENGARIACGGKIPDGVGFFYPATVLENVQPGQPAYDDELFGPVASLIKARDNEDAMRIANDSRFGLGGGIFSKDEDAAIEMAEKHFDTGMVFINTFGLADPAMPFGGVKNSGYGREHGGFGLKEFVNIKAVLKRQ</sequence>
<evidence type="ECO:0000256" key="1">
    <source>
        <dbReference type="ARBA" id="ARBA00009986"/>
    </source>
</evidence>
<protein>
    <submittedName>
        <fullName evidence="5">NAD-dependent succinate-semialdehyde dehydrogenase</fullName>
    </submittedName>
</protein>
<feature type="domain" description="Aldehyde dehydrogenase" evidence="4">
    <location>
        <begin position="7"/>
        <end position="461"/>
    </location>
</feature>
<dbReference type="PANTHER" id="PTHR43217:SF1">
    <property type="entry name" value="SUCCINATE SEMIALDEHYDE DEHYDROGENASE [NAD(P)+] SAD"/>
    <property type="match status" value="1"/>
</dbReference>